<dbReference type="Proteomes" id="UP000037046">
    <property type="component" value="Unassembled WGS sequence"/>
</dbReference>
<comment type="caution">
    <text evidence="2">The sequence shown here is derived from an EMBL/GenBank/DDBJ whole genome shotgun (WGS) entry which is preliminary data.</text>
</comment>
<accession>A0A0L6CYX0</accession>
<keyword evidence="1" id="KW-0812">Transmembrane</keyword>
<dbReference type="RefSeq" id="WP_050661501.1">
    <property type="nucleotide sequence ID" value="NZ_CP118494.1"/>
</dbReference>
<keyword evidence="3" id="KW-1185">Reference proteome</keyword>
<feature type="transmembrane region" description="Helical" evidence="1">
    <location>
        <begin position="20"/>
        <end position="41"/>
    </location>
</feature>
<organism evidence="2 3">
    <name type="scientific">Roseovarius tolerans</name>
    <dbReference type="NCBI Taxonomy" id="74031"/>
    <lineage>
        <taxon>Bacteria</taxon>
        <taxon>Pseudomonadati</taxon>
        <taxon>Pseudomonadota</taxon>
        <taxon>Alphaproteobacteria</taxon>
        <taxon>Rhodobacterales</taxon>
        <taxon>Roseobacteraceae</taxon>
        <taxon>Roseovarius</taxon>
    </lineage>
</organism>
<sequence length="65" mass="6952">MSAPETNVEKQKKQHKPALMGIRGAVLFALVLLLGLIGWVASQGQTPVDPDVKIDGRTGDEVVVE</sequence>
<name>A0A0L6CYX0_9RHOB</name>
<dbReference type="PATRIC" id="fig|74031.6.peg.578"/>
<dbReference type="STRING" id="74031.SAMN04488077_11082"/>
<evidence type="ECO:0000313" key="3">
    <source>
        <dbReference type="Proteomes" id="UP000037046"/>
    </source>
</evidence>
<dbReference type="AlphaFoldDB" id="A0A0L6CYX0"/>
<keyword evidence="1" id="KW-0472">Membrane</keyword>
<protein>
    <submittedName>
        <fullName evidence="2">Uncharacterized protein</fullName>
    </submittedName>
</protein>
<evidence type="ECO:0000313" key="2">
    <source>
        <dbReference type="EMBL" id="KNX42916.1"/>
    </source>
</evidence>
<gene>
    <name evidence="2" type="ORF">ROTO_05630</name>
</gene>
<reference evidence="3" key="1">
    <citation type="submission" date="2015-07" db="EMBL/GenBank/DDBJ databases">
        <title>Draft Genome Sequence of Roseovarius tolerans EL-164, a producer of N-Acylated Alanine Methyl Esters (NAMEs).</title>
        <authorList>
            <person name="Voget S."/>
            <person name="Bruns H."/>
            <person name="Wagner-Doebler I."/>
            <person name="Schulz S."/>
            <person name="Daniel R."/>
        </authorList>
    </citation>
    <scope>NUCLEOTIDE SEQUENCE [LARGE SCALE GENOMIC DNA]</scope>
    <source>
        <strain evidence="3">EL-164</strain>
    </source>
</reference>
<dbReference type="EMBL" id="LGVV01000004">
    <property type="protein sequence ID" value="KNX42916.1"/>
    <property type="molecule type" value="Genomic_DNA"/>
</dbReference>
<keyword evidence="1" id="KW-1133">Transmembrane helix</keyword>
<proteinExistence type="predicted"/>
<evidence type="ECO:0000256" key="1">
    <source>
        <dbReference type="SAM" id="Phobius"/>
    </source>
</evidence>